<evidence type="ECO:0000313" key="7">
    <source>
        <dbReference type="EMBL" id="MBC8335727.1"/>
    </source>
</evidence>
<evidence type="ECO:0000256" key="5">
    <source>
        <dbReference type="ARBA" id="ARBA00024029"/>
    </source>
</evidence>
<dbReference type="Gene3D" id="3.40.50.10310">
    <property type="entry name" value="Creatininase"/>
    <property type="match status" value="1"/>
</dbReference>
<feature type="compositionally biased region" description="Polar residues" evidence="6">
    <location>
        <begin position="257"/>
        <end position="266"/>
    </location>
</feature>
<dbReference type="PANTHER" id="PTHR35005">
    <property type="entry name" value="3-DEHYDRO-SCYLLO-INOSOSE HYDROLASE"/>
    <property type="match status" value="1"/>
</dbReference>
<comment type="caution">
    <text evidence="7">The sequence shown here is derived from an EMBL/GenBank/DDBJ whole genome shotgun (WGS) entry which is preliminary data.</text>
</comment>
<name>A0A8J6TJN1_9CHLR</name>
<dbReference type="InterPro" id="IPR024087">
    <property type="entry name" value="Creatininase-like_sf"/>
</dbReference>
<gene>
    <name evidence="7" type="ORF">H8E29_10700</name>
</gene>
<dbReference type="GO" id="GO:0046872">
    <property type="term" value="F:metal ion binding"/>
    <property type="evidence" value="ECO:0007669"/>
    <property type="project" value="UniProtKB-KW"/>
</dbReference>
<sequence>MKWENLTSLDFENQAKQCGGVGIIPVGVLEAHASHLPLGTDLFVAYSSACRAAEIETAIVFPAYPYGINIETAHLPGGVVIKRELVFALLENICDEMYRNGLNKIILHSGHGGNRYYLPLFVQTLPEKDKSYTVYYANLEFFPGAEDILETTEYGHAGEAETSMLLHIDPDLVKMDQVPPMPFTSLKRNAELKEVGAYTQVDWYSMYPHMYVGDASKSTAEKGKTMFDHEVDALVTLIQAVKADRVTPGFVEEFNQRKSNPTTPDFWTSPGEGEK</sequence>
<evidence type="ECO:0000256" key="1">
    <source>
        <dbReference type="ARBA" id="ARBA00001947"/>
    </source>
</evidence>
<dbReference type="InterPro" id="IPR003785">
    <property type="entry name" value="Creatininase/forma_Hydrolase"/>
</dbReference>
<comment type="similarity">
    <text evidence="5">Belongs to the creatininase superfamily.</text>
</comment>
<evidence type="ECO:0000313" key="8">
    <source>
        <dbReference type="Proteomes" id="UP000614469"/>
    </source>
</evidence>
<dbReference type="AlphaFoldDB" id="A0A8J6TJN1"/>
<keyword evidence="2" id="KW-0479">Metal-binding</keyword>
<dbReference type="GO" id="GO:0009231">
    <property type="term" value="P:riboflavin biosynthetic process"/>
    <property type="evidence" value="ECO:0007669"/>
    <property type="project" value="TreeGrafter"/>
</dbReference>
<dbReference type="SUPFAM" id="SSF102215">
    <property type="entry name" value="Creatininase"/>
    <property type="match status" value="1"/>
</dbReference>
<dbReference type="PANTHER" id="PTHR35005:SF1">
    <property type="entry name" value="2-AMINO-5-FORMYLAMINO-6-RIBOSYLAMINOPYRIMIDIN-4(3H)-ONE 5'-MONOPHOSPHATE DEFORMYLASE"/>
    <property type="match status" value="1"/>
</dbReference>
<reference evidence="7 8" key="1">
    <citation type="submission" date="2020-08" db="EMBL/GenBank/DDBJ databases">
        <title>Bridging the membrane lipid divide: bacteria of the FCB group superphylum have the potential to synthesize archaeal ether lipids.</title>
        <authorList>
            <person name="Villanueva L."/>
            <person name="Von Meijenfeldt F.A.B."/>
            <person name="Westbye A.B."/>
            <person name="Yadav S."/>
            <person name="Hopmans E.C."/>
            <person name="Dutilh B.E."/>
            <person name="Sinninghe Damste J.S."/>
        </authorList>
    </citation>
    <scope>NUCLEOTIDE SEQUENCE [LARGE SCALE GENOMIC DNA]</scope>
    <source>
        <strain evidence="7">NIOZ-UU36</strain>
    </source>
</reference>
<dbReference type="EMBL" id="JACNJN010000120">
    <property type="protein sequence ID" value="MBC8335727.1"/>
    <property type="molecule type" value="Genomic_DNA"/>
</dbReference>
<dbReference type="GO" id="GO:0016811">
    <property type="term" value="F:hydrolase activity, acting on carbon-nitrogen (but not peptide) bonds, in linear amides"/>
    <property type="evidence" value="ECO:0007669"/>
    <property type="project" value="TreeGrafter"/>
</dbReference>
<feature type="region of interest" description="Disordered" evidence="6">
    <location>
        <begin position="255"/>
        <end position="275"/>
    </location>
</feature>
<evidence type="ECO:0000256" key="4">
    <source>
        <dbReference type="ARBA" id="ARBA00022833"/>
    </source>
</evidence>
<organism evidence="7 8">
    <name type="scientific">Candidatus Desulfolinea nitratireducens</name>
    <dbReference type="NCBI Taxonomy" id="2841698"/>
    <lineage>
        <taxon>Bacteria</taxon>
        <taxon>Bacillati</taxon>
        <taxon>Chloroflexota</taxon>
        <taxon>Anaerolineae</taxon>
        <taxon>Anaerolineales</taxon>
        <taxon>Anaerolineales incertae sedis</taxon>
        <taxon>Candidatus Desulfolinea</taxon>
    </lineage>
</organism>
<dbReference type="Proteomes" id="UP000614469">
    <property type="component" value="Unassembled WGS sequence"/>
</dbReference>
<evidence type="ECO:0000256" key="3">
    <source>
        <dbReference type="ARBA" id="ARBA00022801"/>
    </source>
</evidence>
<evidence type="ECO:0000256" key="2">
    <source>
        <dbReference type="ARBA" id="ARBA00022723"/>
    </source>
</evidence>
<keyword evidence="3" id="KW-0378">Hydrolase</keyword>
<dbReference type="Pfam" id="PF02633">
    <property type="entry name" value="Creatininase"/>
    <property type="match status" value="1"/>
</dbReference>
<proteinExistence type="inferred from homology"/>
<evidence type="ECO:0000256" key="6">
    <source>
        <dbReference type="SAM" id="MobiDB-lite"/>
    </source>
</evidence>
<keyword evidence="4" id="KW-0862">Zinc</keyword>
<comment type="cofactor">
    <cofactor evidence="1">
        <name>Zn(2+)</name>
        <dbReference type="ChEBI" id="CHEBI:29105"/>
    </cofactor>
</comment>
<protein>
    <submittedName>
        <fullName evidence="7">Creatininase family protein</fullName>
    </submittedName>
</protein>
<accession>A0A8J6TJN1</accession>